<evidence type="ECO:0000256" key="6">
    <source>
        <dbReference type="RuleBase" id="RU004021"/>
    </source>
</evidence>
<dbReference type="NCBIfam" id="TIGR01283">
    <property type="entry name" value="nifE"/>
    <property type="match status" value="1"/>
</dbReference>
<comment type="function">
    <text evidence="1">This protein may play a role in the biosynthesis of the prosthetic group of nitrogenase (FeMo cofactor).</text>
</comment>
<dbReference type="OrthoDB" id="9767044at2"/>
<accession>A0A1M5UWV1</accession>
<dbReference type="InterPro" id="IPR000510">
    <property type="entry name" value="Nase/OxRdtase_comp1"/>
</dbReference>
<dbReference type="InterPro" id="IPR005973">
    <property type="entry name" value="NifE"/>
</dbReference>
<evidence type="ECO:0000313" key="9">
    <source>
        <dbReference type="Proteomes" id="UP000184447"/>
    </source>
</evidence>
<evidence type="ECO:0000313" key="8">
    <source>
        <dbReference type="EMBL" id="SHH67481.1"/>
    </source>
</evidence>
<dbReference type="EMBL" id="FQXM01000009">
    <property type="protein sequence ID" value="SHH67481.1"/>
    <property type="molecule type" value="Genomic_DNA"/>
</dbReference>
<dbReference type="SUPFAM" id="SSF53807">
    <property type="entry name" value="Helical backbone' metal receptor"/>
    <property type="match status" value="1"/>
</dbReference>
<dbReference type="GO" id="GO:0016163">
    <property type="term" value="F:nitrogenase activity"/>
    <property type="evidence" value="ECO:0007669"/>
    <property type="project" value="InterPro"/>
</dbReference>
<dbReference type="Pfam" id="PF00148">
    <property type="entry name" value="Oxidored_nitro"/>
    <property type="match status" value="1"/>
</dbReference>
<sequence>MKDGKNLDSHGTEINVTPIKEREKSIHVNSGECGMNMNCDGNSVSGSVSQRACVYCGARVVLNPITDAYHIVHGPIGCASYTWDIRGSLSSGEEIYRNSFSTDLREKDIIFGGEKKLTEAIKEIVEQNNPKLIFVYSTCIVGVIGDDTQAVCRQAEKDYGIRVIPVFSPGFAGNKSMGYKAACNALISLMGEEKQEKVEGINFLGDFNLSGEMWMLTNYLKNLGINIISKITGDASYDEIIKAPSATLNIVQCAGSMTFLAKKMEELYDIPFVKISFIGVEDTIQSIRTIVDVIGDEEMKEKAEKFIEEMFAKTDKELAYYREKLKGKKAAINVGGAFKAISLIKQFNDLGIQTVMVGTQTGKKDDYEIIRSISDEGTIILDDTNPYEIEKFVKQTEADILVGGVKERPLAYKLGLAFVDHNHERKHPLTGFEGAINFAREVHESVNNPVWKFIKQEKMKGDDNYVKELCELECESM</sequence>
<keyword evidence="5 6" id="KW-0535">Nitrogen fixation</keyword>
<dbReference type="Gene3D" id="3.40.50.12380">
    <property type="entry name" value="Nitrogenase MoFe cofactor biosynthesis protein NifE, C-terminal"/>
    <property type="match status" value="1"/>
</dbReference>
<dbReference type="Gene3D" id="3.40.50.1980">
    <property type="entry name" value="Nitrogenase molybdenum iron protein domain"/>
    <property type="match status" value="1"/>
</dbReference>
<name>A0A1M5UWV1_9CLOT</name>
<gene>
    <name evidence="8" type="ORF">SAMN02745207_01960</name>
</gene>
<dbReference type="STRING" id="1121316.SAMN02745207_01960"/>
<dbReference type="UniPathway" id="UPA00782"/>
<dbReference type="AlphaFoldDB" id="A0A1M5UWV1"/>
<dbReference type="Proteomes" id="UP000184447">
    <property type="component" value="Unassembled WGS sequence"/>
</dbReference>
<feature type="domain" description="Nitrogenase/oxidoreductase component 1" evidence="7">
    <location>
        <begin position="53"/>
        <end position="446"/>
    </location>
</feature>
<dbReference type="InterPro" id="IPR049939">
    <property type="entry name" value="NifE-like"/>
</dbReference>
<protein>
    <recommendedName>
        <fullName evidence="4">Nitrogenase iron-molybdenum cofactor biosynthesis protein NifE</fullName>
    </recommendedName>
</protein>
<dbReference type="GO" id="GO:0065003">
    <property type="term" value="P:protein-containing complex assembly"/>
    <property type="evidence" value="ECO:0007669"/>
    <property type="project" value="InterPro"/>
</dbReference>
<comment type="pathway">
    <text evidence="2">Cofactor biosynthesis; Fe-Mo cofactor biosynthesis.</text>
</comment>
<organism evidence="8 9">
    <name type="scientific">Clostridium grantii DSM 8605</name>
    <dbReference type="NCBI Taxonomy" id="1121316"/>
    <lineage>
        <taxon>Bacteria</taxon>
        <taxon>Bacillati</taxon>
        <taxon>Bacillota</taxon>
        <taxon>Clostridia</taxon>
        <taxon>Eubacteriales</taxon>
        <taxon>Clostridiaceae</taxon>
        <taxon>Clostridium</taxon>
    </lineage>
</organism>
<reference evidence="8 9" key="1">
    <citation type="submission" date="2016-11" db="EMBL/GenBank/DDBJ databases">
        <authorList>
            <person name="Jaros S."/>
            <person name="Januszkiewicz K."/>
            <person name="Wedrychowicz H."/>
        </authorList>
    </citation>
    <scope>NUCLEOTIDE SEQUENCE [LARGE SCALE GENOMIC DNA]</scope>
    <source>
        <strain evidence="8 9">DSM 8605</strain>
    </source>
</reference>
<evidence type="ECO:0000256" key="5">
    <source>
        <dbReference type="ARBA" id="ARBA00023231"/>
    </source>
</evidence>
<dbReference type="PANTHER" id="PTHR42956">
    <property type="entry name" value="NITROGENASE IRON-MOLYBDENUM COFACTOR BIOSYNTHESIS PROTEIN NIFE"/>
    <property type="match status" value="1"/>
</dbReference>
<keyword evidence="9" id="KW-1185">Reference proteome</keyword>
<dbReference type="InterPro" id="IPR000318">
    <property type="entry name" value="Nase_comp1_CS"/>
</dbReference>
<evidence type="ECO:0000256" key="2">
    <source>
        <dbReference type="ARBA" id="ARBA00005155"/>
    </source>
</evidence>
<evidence type="ECO:0000256" key="1">
    <source>
        <dbReference type="ARBA" id="ARBA00003171"/>
    </source>
</evidence>
<comment type="similarity">
    <text evidence="3 6">Belongs to the NifD/NifK/NifE/NifN family.</text>
</comment>
<evidence type="ECO:0000256" key="3">
    <source>
        <dbReference type="ARBA" id="ARBA00011002"/>
    </source>
</evidence>
<dbReference type="RefSeq" id="WP_073338257.1">
    <property type="nucleotide sequence ID" value="NZ_FQXM01000009.1"/>
</dbReference>
<evidence type="ECO:0000259" key="7">
    <source>
        <dbReference type="Pfam" id="PF00148"/>
    </source>
</evidence>
<evidence type="ECO:0000256" key="4">
    <source>
        <dbReference type="ARBA" id="ARBA00013280"/>
    </source>
</evidence>
<dbReference type="PANTHER" id="PTHR42956:SF1">
    <property type="entry name" value="NITROGENASE IRON-MOLYBDENUM COFACTOR BIOSYNTHESIS PROTEIN NIFE"/>
    <property type="match status" value="1"/>
</dbReference>
<proteinExistence type="inferred from homology"/>
<dbReference type="PROSITE" id="PS00699">
    <property type="entry name" value="NITROGENASE_1_1"/>
    <property type="match status" value="1"/>
</dbReference>
<dbReference type="PROSITE" id="PS00090">
    <property type="entry name" value="NITROGENASE_1_2"/>
    <property type="match status" value="1"/>
</dbReference>